<dbReference type="PROSITE" id="PS00903">
    <property type="entry name" value="CYT_DCMP_DEAMINASES_1"/>
    <property type="match status" value="1"/>
</dbReference>
<accession>A0ABP0ED83</accession>
<keyword evidence="3" id="KW-0862">Zinc</keyword>
<dbReference type="PANTHER" id="PTHR11079">
    <property type="entry name" value="CYTOSINE DEAMINASE FAMILY MEMBER"/>
    <property type="match status" value="1"/>
</dbReference>
<proteinExistence type="predicted"/>
<organism evidence="5 6">
    <name type="scientific">[Candida] anglica</name>
    <dbReference type="NCBI Taxonomy" id="148631"/>
    <lineage>
        <taxon>Eukaryota</taxon>
        <taxon>Fungi</taxon>
        <taxon>Dikarya</taxon>
        <taxon>Ascomycota</taxon>
        <taxon>Saccharomycotina</taxon>
        <taxon>Pichiomycetes</taxon>
        <taxon>Debaryomycetaceae</taxon>
        <taxon>Kurtzmaniella</taxon>
    </lineage>
</organism>
<evidence type="ECO:0000313" key="5">
    <source>
        <dbReference type="EMBL" id="CAK7901500.1"/>
    </source>
</evidence>
<dbReference type="Proteomes" id="UP001497600">
    <property type="component" value="Chromosome C"/>
</dbReference>
<dbReference type="Gene3D" id="3.40.140.10">
    <property type="entry name" value="Cytidine Deaminase, domain 2"/>
    <property type="match status" value="1"/>
</dbReference>
<dbReference type="InterPro" id="IPR016193">
    <property type="entry name" value="Cytidine_deaminase-like"/>
</dbReference>
<evidence type="ECO:0000256" key="1">
    <source>
        <dbReference type="ARBA" id="ARBA00022723"/>
    </source>
</evidence>
<sequence length="287" mass="32259">MDLSESFRKMALCLFVGYRALSINETPVACILVSDEDQSVLSIGYNDTNRSLNGTRHAEFLAIDKVLSTRCNGVSGSVLPERTTLYVTVEPCIMCASALKQVGISTVVYGCGNDRFGGNGTVLSIHEGNYKILPGILRTEAIQLLRNFYIQENESAPDPKIKKNKDLDNKEYPTMDYSRYMDRASFLESYGSERINVYSGDTEITPVFGSGYSIRDLISLEQVLSLPGIEVMYPNGKDNLEIFIEQDLNRFYKMFYDINNEGHVNFSGSILTTDSDDYIDTKRRKVE</sequence>
<keyword evidence="1" id="KW-0479">Metal-binding</keyword>
<name>A0ABP0ED83_9ASCO</name>
<dbReference type="PROSITE" id="PS51747">
    <property type="entry name" value="CYT_DCMP_DEAMINASES_2"/>
    <property type="match status" value="1"/>
</dbReference>
<dbReference type="SUPFAM" id="SSF53927">
    <property type="entry name" value="Cytidine deaminase-like"/>
    <property type="match status" value="1"/>
</dbReference>
<evidence type="ECO:0000256" key="3">
    <source>
        <dbReference type="ARBA" id="ARBA00022833"/>
    </source>
</evidence>
<protein>
    <submittedName>
        <fullName evidence="5">tRNA-specific adenosine deaminase subunit Tad2p</fullName>
    </submittedName>
</protein>
<reference evidence="5 6" key="1">
    <citation type="submission" date="2024-01" db="EMBL/GenBank/DDBJ databases">
        <authorList>
            <consortium name="Genoscope - CEA"/>
            <person name="William W."/>
        </authorList>
    </citation>
    <scope>NUCLEOTIDE SEQUENCE [LARGE SCALE GENOMIC DNA]</scope>
    <source>
        <strain evidence="5 6">29B2s-10</strain>
    </source>
</reference>
<dbReference type="PANTHER" id="PTHR11079:SF149">
    <property type="entry name" value="TRNA-SPECIFIC ADENOSINE DEAMINASE 2"/>
    <property type="match status" value="1"/>
</dbReference>
<keyword evidence="2" id="KW-0378">Hydrolase</keyword>
<evidence type="ECO:0000259" key="4">
    <source>
        <dbReference type="PROSITE" id="PS51747"/>
    </source>
</evidence>
<feature type="domain" description="CMP/dCMP-type deaminase" evidence="4">
    <location>
        <begin position="4"/>
        <end position="123"/>
    </location>
</feature>
<keyword evidence="6" id="KW-1185">Reference proteome</keyword>
<dbReference type="EMBL" id="OZ004255">
    <property type="protein sequence ID" value="CAK7901500.1"/>
    <property type="molecule type" value="Genomic_DNA"/>
</dbReference>
<gene>
    <name evidence="5" type="primary">TAD2</name>
    <name evidence="5" type="ORF">CAAN4_C12288</name>
</gene>
<dbReference type="CDD" id="cd01285">
    <property type="entry name" value="nucleoside_deaminase"/>
    <property type="match status" value="1"/>
</dbReference>
<dbReference type="InterPro" id="IPR016192">
    <property type="entry name" value="APOBEC/CMP_deaminase_Zn-bd"/>
</dbReference>
<evidence type="ECO:0000256" key="2">
    <source>
        <dbReference type="ARBA" id="ARBA00022801"/>
    </source>
</evidence>
<dbReference type="Pfam" id="PF00383">
    <property type="entry name" value="dCMP_cyt_deam_1"/>
    <property type="match status" value="1"/>
</dbReference>
<dbReference type="InterPro" id="IPR002125">
    <property type="entry name" value="CMP_dCMP_dom"/>
</dbReference>
<evidence type="ECO:0000313" key="6">
    <source>
        <dbReference type="Proteomes" id="UP001497600"/>
    </source>
</evidence>